<organism evidence="1 2">
    <name type="scientific">Aquibacillus salsiterrae</name>
    <dbReference type="NCBI Taxonomy" id="2950439"/>
    <lineage>
        <taxon>Bacteria</taxon>
        <taxon>Bacillati</taxon>
        <taxon>Bacillota</taxon>
        <taxon>Bacilli</taxon>
        <taxon>Bacillales</taxon>
        <taxon>Bacillaceae</taxon>
        <taxon>Aquibacillus</taxon>
    </lineage>
</organism>
<gene>
    <name evidence="1" type="ORF">NC799_16090</name>
</gene>
<name>A0A9X4AFV0_9BACI</name>
<reference evidence="1" key="1">
    <citation type="submission" date="2022-06" db="EMBL/GenBank/DDBJ databases">
        <title>Aquibacillus sp. a new bacterium isolated from soil saline samples.</title>
        <authorList>
            <person name="Galisteo C."/>
            <person name="De La Haba R."/>
            <person name="Sanchez-Porro C."/>
            <person name="Ventosa A."/>
        </authorList>
    </citation>
    <scope>NUCLEOTIDE SEQUENCE</scope>
    <source>
        <strain evidence="1">3ASR75-54</strain>
    </source>
</reference>
<keyword evidence="2" id="KW-1185">Reference proteome</keyword>
<protein>
    <submittedName>
        <fullName evidence="1">Uncharacterized protein</fullName>
    </submittedName>
</protein>
<evidence type="ECO:0000313" key="1">
    <source>
        <dbReference type="EMBL" id="MDC3418402.1"/>
    </source>
</evidence>
<accession>A0A9X4AFV0</accession>
<dbReference type="RefSeq" id="WP_272447465.1">
    <property type="nucleotide sequence ID" value="NZ_JAMQKC010000026.1"/>
</dbReference>
<proteinExistence type="predicted"/>
<comment type="caution">
    <text evidence="1">The sequence shown here is derived from an EMBL/GenBank/DDBJ whole genome shotgun (WGS) entry which is preliminary data.</text>
</comment>
<dbReference type="AlphaFoldDB" id="A0A9X4AFV0"/>
<evidence type="ECO:0000313" key="2">
    <source>
        <dbReference type="Proteomes" id="UP001145069"/>
    </source>
</evidence>
<dbReference type="Proteomes" id="UP001145069">
    <property type="component" value="Unassembled WGS sequence"/>
</dbReference>
<sequence>MSSWADKALKVFIGALSFGYEDEKCTHAVTGRYPRLDLFMLSYLSKANPQAK</sequence>
<dbReference type="EMBL" id="JAMQKC010000026">
    <property type="protein sequence ID" value="MDC3418402.1"/>
    <property type="molecule type" value="Genomic_DNA"/>
</dbReference>